<sequence>MFKNLFRRMCAPFVLRFICFFIDRKYIAGRYFEESYIGYGWAIKTIWYRNILRLAKPSKLPVHSGCIVSNPDNIIFHPDDLHIFQVPGTYYQNFKAKIYIGKGSYIAPNVGIITANHLFGDLDNHVDGEDIVLGEKCWVGMNSVILPGVVLGPNSVVAAGSVVTKSYPEGSVILGGTPAKVIKNLNT</sequence>
<dbReference type="EMBL" id="CP065217">
    <property type="protein sequence ID" value="QPL53818.1"/>
    <property type="molecule type" value="Genomic_DNA"/>
</dbReference>
<dbReference type="GO" id="GO:0005829">
    <property type="term" value="C:cytosol"/>
    <property type="evidence" value="ECO:0007669"/>
    <property type="project" value="TreeGrafter"/>
</dbReference>
<dbReference type="PANTHER" id="PTHR23416">
    <property type="entry name" value="SIALIC ACID SYNTHASE-RELATED"/>
    <property type="match status" value="1"/>
</dbReference>
<dbReference type="InterPro" id="IPR011004">
    <property type="entry name" value="Trimer_LpxA-like_sf"/>
</dbReference>
<dbReference type="InterPro" id="IPR051159">
    <property type="entry name" value="Hexapeptide_acetyltransf"/>
</dbReference>
<dbReference type="PANTHER" id="PTHR23416:SF23">
    <property type="entry name" value="ACETYLTRANSFERASE C18B11.09C-RELATED"/>
    <property type="match status" value="1"/>
</dbReference>
<keyword evidence="3" id="KW-0012">Acyltransferase</keyword>
<reference evidence="3 4" key="1">
    <citation type="submission" date="2020-11" db="EMBL/GenBank/DDBJ databases">
        <title>Complete and Circularized Genome Assembly of a human isolate of Vibrio navarrensis biotype pommerensis with MiSeq and MinION Sequence Data.</title>
        <authorList>
            <person name="Schwartz K."/>
            <person name="Borowiak M."/>
            <person name="Deneke C."/>
            <person name="Balau V."/>
            <person name="Metelmann C."/>
            <person name="Strauch E."/>
        </authorList>
    </citation>
    <scope>NUCLEOTIDE SEQUENCE [LARGE SCALE GENOMIC DNA]</scope>
    <source>
        <strain evidence="3 4">20-VB00237</strain>
    </source>
</reference>
<dbReference type="Proteomes" id="UP000594435">
    <property type="component" value="Chromosome 1"/>
</dbReference>
<protein>
    <submittedName>
        <fullName evidence="3">Acyltransferase</fullName>
    </submittedName>
</protein>
<organism evidence="3 4">
    <name type="scientific">Vibrio navarrensis</name>
    <dbReference type="NCBI Taxonomy" id="29495"/>
    <lineage>
        <taxon>Bacteria</taxon>
        <taxon>Pseudomonadati</taxon>
        <taxon>Pseudomonadota</taxon>
        <taxon>Gammaproteobacteria</taxon>
        <taxon>Vibrionales</taxon>
        <taxon>Vibrionaceae</taxon>
        <taxon>Vibrio</taxon>
    </lineage>
</organism>
<dbReference type="GO" id="GO:0008374">
    <property type="term" value="F:O-acyltransferase activity"/>
    <property type="evidence" value="ECO:0007669"/>
    <property type="project" value="TreeGrafter"/>
</dbReference>
<dbReference type="AlphaFoldDB" id="A0AAJ4IBL5"/>
<evidence type="ECO:0000313" key="3">
    <source>
        <dbReference type="EMBL" id="QPL53818.1"/>
    </source>
</evidence>
<evidence type="ECO:0000313" key="4">
    <source>
        <dbReference type="Proteomes" id="UP000594435"/>
    </source>
</evidence>
<dbReference type="SUPFAM" id="SSF51161">
    <property type="entry name" value="Trimeric LpxA-like enzymes"/>
    <property type="match status" value="1"/>
</dbReference>
<comment type="similarity">
    <text evidence="1">Belongs to the transferase hexapeptide repeat family.</text>
</comment>
<evidence type="ECO:0000256" key="1">
    <source>
        <dbReference type="ARBA" id="ARBA00007274"/>
    </source>
</evidence>
<dbReference type="InterPro" id="IPR001451">
    <property type="entry name" value="Hexapep"/>
</dbReference>
<dbReference type="CDD" id="cd04647">
    <property type="entry name" value="LbH_MAT_like"/>
    <property type="match status" value="1"/>
</dbReference>
<accession>A0AAJ4IBL5</accession>
<dbReference type="Pfam" id="PF00132">
    <property type="entry name" value="Hexapep"/>
    <property type="match status" value="1"/>
</dbReference>
<proteinExistence type="inferred from homology"/>
<evidence type="ECO:0000256" key="2">
    <source>
        <dbReference type="ARBA" id="ARBA00022679"/>
    </source>
</evidence>
<dbReference type="RefSeq" id="WP_337970901.1">
    <property type="nucleotide sequence ID" value="NZ_CP065217.1"/>
</dbReference>
<keyword evidence="2" id="KW-0808">Transferase</keyword>
<gene>
    <name evidence="3" type="ORF">I3X05_01140</name>
</gene>
<name>A0AAJ4IBL5_9VIBR</name>
<dbReference type="Gene3D" id="2.160.10.10">
    <property type="entry name" value="Hexapeptide repeat proteins"/>
    <property type="match status" value="1"/>
</dbReference>